<keyword evidence="5" id="KW-0732">Signal</keyword>
<evidence type="ECO:0000256" key="7">
    <source>
        <dbReference type="ARBA" id="ARBA00022837"/>
    </source>
</evidence>
<organism evidence="11 12">
    <name type="scientific">Clostridium chromiireducens</name>
    <dbReference type="NCBI Taxonomy" id="225345"/>
    <lineage>
        <taxon>Bacteria</taxon>
        <taxon>Bacillati</taxon>
        <taxon>Bacillota</taxon>
        <taxon>Clostridia</taxon>
        <taxon>Eubacteriales</taxon>
        <taxon>Clostridiaceae</taxon>
        <taxon>Clostridium</taxon>
    </lineage>
</organism>
<comment type="subunit">
    <text evidence="8">The ABC transporter complex is composed of one ATP-binding protein (MglA), two transmembrane proteins (MglC) and a solute-binding protein (MglB).</text>
</comment>
<gene>
    <name evidence="11" type="primary">mglB_20</name>
    <name evidence="11" type="ORF">CLCHR_34060</name>
</gene>
<evidence type="ECO:0000256" key="4">
    <source>
        <dbReference type="ARBA" id="ARBA00022723"/>
    </source>
</evidence>
<dbReference type="Proteomes" id="UP000191056">
    <property type="component" value="Unassembled WGS sequence"/>
</dbReference>
<evidence type="ECO:0000256" key="1">
    <source>
        <dbReference type="ARBA" id="ARBA00004196"/>
    </source>
</evidence>
<dbReference type="PANTHER" id="PTHR30036:SF2">
    <property type="entry name" value="D-GALACTOSE_METHYL-GALACTOSIDE BINDING PERIPLASMIC PROTEIN MGLB"/>
    <property type="match status" value="1"/>
</dbReference>
<evidence type="ECO:0000256" key="8">
    <source>
        <dbReference type="ARBA" id="ARBA00034323"/>
    </source>
</evidence>
<dbReference type="GO" id="GO:0030246">
    <property type="term" value="F:carbohydrate binding"/>
    <property type="evidence" value="ECO:0007669"/>
    <property type="project" value="InterPro"/>
</dbReference>
<keyword evidence="7" id="KW-0106">Calcium</keyword>
<dbReference type="OrthoDB" id="9769193at2"/>
<sequence>MKVKRNSKIFITSILIMTFFITGCSKSKDISNNSTSKPVIGAVIGSFDDTWRTSLRNELYEMAEDKAEMNIWSADNSQETENKKIDALIDSKVNVLVINLIEKSAAPTIIAKAQKANIPVIFFNIQPSEEDLKIWDKVYYVGSKGEQSGMIQGQILADYFKNNPTKDGVVHYVMLKGPDGHPDATSRSIHSVDAMKDAGLYVEKLSDAVASWDREKAKNEMRNFIATEGDKVDCVIANDDDMALGAIDALKEKGYFTNGKYIPVVGVDGNNSTISFLNQGTLLATVLNDASEQGKAIFNLASVLSSGQTPTKDNVNYAIDDHRCIWIDYKKITKENISDIK</sequence>
<dbReference type="EMBL" id="MZGT01000049">
    <property type="protein sequence ID" value="OPJ59631.1"/>
    <property type="molecule type" value="Genomic_DNA"/>
</dbReference>
<evidence type="ECO:0000256" key="6">
    <source>
        <dbReference type="ARBA" id="ARBA00022764"/>
    </source>
</evidence>
<dbReference type="InterPro" id="IPR044085">
    <property type="entry name" value="MglB-like_PBP1"/>
</dbReference>
<reference evidence="11 12" key="1">
    <citation type="submission" date="2017-03" db="EMBL/GenBank/DDBJ databases">
        <title>Genome sequence of Clostridium chromiireducens DSM 23318.</title>
        <authorList>
            <person name="Poehlein A."/>
            <person name="Daniel R."/>
        </authorList>
    </citation>
    <scope>NUCLEOTIDE SEQUENCE [LARGE SCALE GENOMIC DNA]</scope>
    <source>
        <strain evidence="11 12">DSM 23318</strain>
    </source>
</reference>
<dbReference type="GO" id="GO:0046872">
    <property type="term" value="F:metal ion binding"/>
    <property type="evidence" value="ECO:0007669"/>
    <property type="project" value="UniProtKB-KW"/>
</dbReference>
<dbReference type="GO" id="GO:0030288">
    <property type="term" value="C:outer membrane-bounded periplasmic space"/>
    <property type="evidence" value="ECO:0007669"/>
    <property type="project" value="TreeGrafter"/>
</dbReference>
<protein>
    <recommendedName>
        <fullName evidence="9">D-galactose/methyl-galactoside binding periplasmic protein MglB</fullName>
    </recommendedName>
</protein>
<feature type="domain" description="Periplasmic binding protein" evidence="10">
    <location>
        <begin position="40"/>
        <end position="308"/>
    </location>
</feature>
<dbReference type="InterPro" id="IPR028082">
    <property type="entry name" value="Peripla_BP_I"/>
</dbReference>
<dbReference type="PANTHER" id="PTHR30036">
    <property type="entry name" value="D-XYLOSE-BINDING PERIPLASMIC PROTEIN"/>
    <property type="match status" value="1"/>
</dbReference>
<dbReference type="Gene3D" id="3.40.50.2300">
    <property type="match status" value="2"/>
</dbReference>
<dbReference type="InterPro" id="IPR050555">
    <property type="entry name" value="Bact_Solute-Bind_Prot2"/>
</dbReference>
<evidence type="ECO:0000313" key="11">
    <source>
        <dbReference type="EMBL" id="OPJ59631.1"/>
    </source>
</evidence>
<keyword evidence="12" id="KW-1185">Reference proteome</keyword>
<evidence type="ECO:0000313" key="12">
    <source>
        <dbReference type="Proteomes" id="UP000191056"/>
    </source>
</evidence>
<accession>A0A1V4IHZ9</accession>
<evidence type="ECO:0000256" key="9">
    <source>
        <dbReference type="ARBA" id="ARBA00034344"/>
    </source>
</evidence>
<dbReference type="AlphaFoldDB" id="A0A1V4IHZ9"/>
<name>A0A1V4IHZ9_9CLOT</name>
<proteinExistence type="predicted"/>
<dbReference type="SUPFAM" id="SSF53822">
    <property type="entry name" value="Periplasmic binding protein-like I"/>
    <property type="match status" value="1"/>
</dbReference>
<evidence type="ECO:0000256" key="5">
    <source>
        <dbReference type="ARBA" id="ARBA00022729"/>
    </source>
</evidence>
<keyword evidence="3" id="KW-0762">Sugar transport</keyword>
<keyword evidence="4" id="KW-0479">Metal-binding</keyword>
<keyword evidence="6" id="KW-0574">Periplasm</keyword>
<evidence type="ECO:0000256" key="3">
    <source>
        <dbReference type="ARBA" id="ARBA00022597"/>
    </source>
</evidence>
<dbReference type="InterPro" id="IPR025997">
    <property type="entry name" value="SBP_2_dom"/>
</dbReference>
<dbReference type="STRING" id="225345.CLCHR_34060"/>
<evidence type="ECO:0000259" key="10">
    <source>
        <dbReference type="Pfam" id="PF13407"/>
    </source>
</evidence>
<evidence type="ECO:0000256" key="2">
    <source>
        <dbReference type="ARBA" id="ARBA00022448"/>
    </source>
</evidence>
<keyword evidence="2" id="KW-0813">Transport</keyword>
<dbReference type="Pfam" id="PF13407">
    <property type="entry name" value="Peripla_BP_4"/>
    <property type="match status" value="1"/>
</dbReference>
<comment type="caution">
    <text evidence="11">The sequence shown here is derived from an EMBL/GenBank/DDBJ whole genome shotgun (WGS) entry which is preliminary data.</text>
</comment>
<dbReference type="RefSeq" id="WP_139376257.1">
    <property type="nucleotide sequence ID" value="NZ_MZGT01000049.1"/>
</dbReference>
<dbReference type="CDD" id="cd01539">
    <property type="entry name" value="PBP1_GGBP"/>
    <property type="match status" value="1"/>
</dbReference>
<dbReference type="PROSITE" id="PS51257">
    <property type="entry name" value="PROKAR_LIPOPROTEIN"/>
    <property type="match status" value="1"/>
</dbReference>
<comment type="subcellular location">
    <subcellularLocation>
        <location evidence="1">Cell envelope</location>
    </subcellularLocation>
</comment>